<keyword evidence="3" id="KW-1185">Reference proteome</keyword>
<protein>
    <recommendedName>
        <fullName evidence="4">Thioredoxin domain-containing protein</fullName>
    </recommendedName>
</protein>
<dbReference type="KEGG" id="dap:Dacet_0796"/>
<evidence type="ECO:0000313" key="3">
    <source>
        <dbReference type="Proteomes" id="UP000002012"/>
    </source>
</evidence>
<feature type="chain" id="PRO_5003058372" description="Thioredoxin domain-containing protein" evidence="1">
    <location>
        <begin position="19"/>
        <end position="148"/>
    </location>
</feature>
<dbReference type="STRING" id="522772.Dacet_0796"/>
<gene>
    <name evidence="2" type="ordered locus">Dacet_0796</name>
</gene>
<keyword evidence="1" id="KW-0732">Signal</keyword>
<dbReference type="AlphaFoldDB" id="D4H5F6"/>
<organism evidence="2 3">
    <name type="scientific">Denitrovibrio acetiphilus (strain DSM 12809 / NBRC 114555 / N2460)</name>
    <dbReference type="NCBI Taxonomy" id="522772"/>
    <lineage>
        <taxon>Bacteria</taxon>
        <taxon>Pseudomonadati</taxon>
        <taxon>Deferribacterota</taxon>
        <taxon>Deferribacteres</taxon>
        <taxon>Deferribacterales</taxon>
        <taxon>Geovibrionaceae</taxon>
        <taxon>Denitrovibrio</taxon>
    </lineage>
</organism>
<feature type="signal peptide" evidence="1">
    <location>
        <begin position="1"/>
        <end position="18"/>
    </location>
</feature>
<name>D4H5F6_DENA2</name>
<dbReference type="PaxDb" id="522772-Dacet_0796"/>
<evidence type="ECO:0000256" key="1">
    <source>
        <dbReference type="SAM" id="SignalP"/>
    </source>
</evidence>
<dbReference type="eggNOG" id="COG1729">
    <property type="taxonomic scope" value="Bacteria"/>
</dbReference>
<dbReference type="InParanoid" id="D4H5F6"/>
<reference evidence="2 3" key="1">
    <citation type="journal article" date="2010" name="Stand. Genomic Sci.">
        <title>Complete genome sequence of Denitrovibrio acetiphilus type strain (N2460).</title>
        <authorList>
            <person name="Kiss H."/>
            <person name="Lang E."/>
            <person name="Lapidus A."/>
            <person name="Copeland A."/>
            <person name="Nolan M."/>
            <person name="Glavina Del Rio T."/>
            <person name="Chen F."/>
            <person name="Lucas S."/>
            <person name="Tice H."/>
            <person name="Cheng J.F."/>
            <person name="Han C."/>
            <person name="Goodwin L."/>
            <person name="Pitluck S."/>
            <person name="Liolios K."/>
            <person name="Pati A."/>
            <person name="Ivanova N."/>
            <person name="Mavromatis K."/>
            <person name="Chen A."/>
            <person name="Palaniappan K."/>
            <person name="Land M."/>
            <person name="Hauser L."/>
            <person name="Chang Y.J."/>
            <person name="Jeffries C.D."/>
            <person name="Detter J.C."/>
            <person name="Brettin T."/>
            <person name="Spring S."/>
            <person name="Rohde M."/>
            <person name="Goker M."/>
            <person name="Woyke T."/>
            <person name="Bristow J."/>
            <person name="Eisen J.A."/>
            <person name="Markowitz V."/>
            <person name="Hugenholtz P."/>
            <person name="Kyrpides N.C."/>
            <person name="Klenk H.P."/>
        </authorList>
    </citation>
    <scope>NUCLEOTIDE SEQUENCE [LARGE SCALE GENOMIC DNA]</scope>
    <source>
        <strain evidence="3">DSM 12809 / NBRC 114555 / N2460</strain>
    </source>
</reference>
<dbReference type="OrthoDB" id="9781245at2"/>
<proteinExistence type="predicted"/>
<evidence type="ECO:0000313" key="2">
    <source>
        <dbReference type="EMBL" id="ADD67576.1"/>
    </source>
</evidence>
<sequence precursor="true">MKVFITALALAAAVTLNAFPIRNMNKGDVVNLSKLNYTKSDTTKTGTKLLFIWNSEKRLSKKQYVSFSKLCSEKKVICLALDTAGKTSNDKAVRTLTDKTGYINDWLIVALPLTIILDSKDRIVDAFGYEGQYLEKMSETLKTLRKTN</sequence>
<dbReference type="Proteomes" id="UP000002012">
    <property type="component" value="Chromosome"/>
</dbReference>
<dbReference type="HOGENOM" id="CLU_1755858_0_0_0"/>
<dbReference type="EMBL" id="CP001968">
    <property type="protein sequence ID" value="ADD67576.1"/>
    <property type="molecule type" value="Genomic_DNA"/>
</dbReference>
<accession>D4H5F6</accession>
<dbReference type="RefSeq" id="WP_013010108.1">
    <property type="nucleotide sequence ID" value="NC_013943.1"/>
</dbReference>
<evidence type="ECO:0008006" key="4">
    <source>
        <dbReference type="Google" id="ProtNLM"/>
    </source>
</evidence>